<dbReference type="AlphaFoldDB" id="A0A165HBH1"/>
<dbReference type="Proteomes" id="UP000076842">
    <property type="component" value="Unassembled WGS sequence"/>
</dbReference>
<keyword evidence="2" id="KW-1185">Reference proteome</keyword>
<dbReference type="InterPro" id="IPR032675">
    <property type="entry name" value="LRR_dom_sf"/>
</dbReference>
<dbReference type="EMBL" id="KV423944">
    <property type="protein sequence ID" value="KZT59083.1"/>
    <property type="molecule type" value="Genomic_DNA"/>
</dbReference>
<dbReference type="InParanoid" id="A0A165HBH1"/>
<dbReference type="STRING" id="1353952.A0A165HBH1"/>
<name>A0A165HBH1_9BASI</name>
<evidence type="ECO:0000313" key="2">
    <source>
        <dbReference type="Proteomes" id="UP000076842"/>
    </source>
</evidence>
<reference evidence="1 2" key="1">
    <citation type="journal article" date="2016" name="Mol. Biol. Evol.">
        <title>Comparative Genomics of Early-Diverging Mushroom-Forming Fungi Provides Insights into the Origins of Lignocellulose Decay Capabilities.</title>
        <authorList>
            <person name="Nagy L.G."/>
            <person name="Riley R."/>
            <person name="Tritt A."/>
            <person name="Adam C."/>
            <person name="Daum C."/>
            <person name="Floudas D."/>
            <person name="Sun H."/>
            <person name="Yadav J.S."/>
            <person name="Pangilinan J."/>
            <person name="Larsson K.H."/>
            <person name="Matsuura K."/>
            <person name="Barry K."/>
            <person name="Labutti K."/>
            <person name="Kuo R."/>
            <person name="Ohm R.A."/>
            <person name="Bhattacharya S.S."/>
            <person name="Shirouzu T."/>
            <person name="Yoshinaga Y."/>
            <person name="Martin F.M."/>
            <person name="Grigoriev I.V."/>
            <person name="Hibbett D.S."/>
        </authorList>
    </citation>
    <scope>NUCLEOTIDE SEQUENCE [LARGE SCALE GENOMIC DNA]</scope>
    <source>
        <strain evidence="1 2">HHB12733</strain>
    </source>
</reference>
<dbReference type="OrthoDB" id="3543113at2759"/>
<evidence type="ECO:0008006" key="3">
    <source>
        <dbReference type="Google" id="ProtNLM"/>
    </source>
</evidence>
<sequence>MAITPSETFIRSLAADNKLQSLIMELTLANTSPTMEHWKPGTFDTLEEFECEALSSRRTLALLAAMYMPRLRSLRVTIGTVPKEEVDEANSQPPPSEPASVRLIMAKISTFAQLRKLSIILPNLDDARLTLSPEVFLPLADCRLLESVELVDRSDLEDFDSVFVSWDDEHVTTLVRSWPGLRKLHLECSNKSAPPTRLTPNLLSTLAQLCLELRSVRLPINMTTAGSDAYIIPPLSNKVYQLTLEANTVVANDALVADLIHALWPQVHVTAWKCAEGTPNEITQFTMFYRHRHPV</sequence>
<proteinExistence type="predicted"/>
<organism evidence="1 2">
    <name type="scientific">Calocera cornea HHB12733</name>
    <dbReference type="NCBI Taxonomy" id="1353952"/>
    <lineage>
        <taxon>Eukaryota</taxon>
        <taxon>Fungi</taxon>
        <taxon>Dikarya</taxon>
        <taxon>Basidiomycota</taxon>
        <taxon>Agaricomycotina</taxon>
        <taxon>Dacrymycetes</taxon>
        <taxon>Dacrymycetales</taxon>
        <taxon>Dacrymycetaceae</taxon>
        <taxon>Calocera</taxon>
    </lineage>
</organism>
<protein>
    <recommendedName>
        <fullName evidence="3">F-box domain-containing protein</fullName>
    </recommendedName>
</protein>
<evidence type="ECO:0000313" key="1">
    <source>
        <dbReference type="EMBL" id="KZT59083.1"/>
    </source>
</evidence>
<dbReference type="Gene3D" id="3.80.10.10">
    <property type="entry name" value="Ribonuclease Inhibitor"/>
    <property type="match status" value="1"/>
</dbReference>
<gene>
    <name evidence="1" type="ORF">CALCODRAFT_494106</name>
</gene>
<accession>A0A165HBH1</accession>